<proteinExistence type="predicted"/>
<evidence type="ECO:0000256" key="1">
    <source>
        <dbReference type="SAM" id="Phobius"/>
    </source>
</evidence>
<feature type="transmembrane region" description="Helical" evidence="1">
    <location>
        <begin position="104"/>
        <end position="133"/>
    </location>
</feature>
<keyword evidence="3" id="KW-1185">Reference proteome</keyword>
<dbReference type="Pfam" id="PF12730">
    <property type="entry name" value="ABC2_membrane_4"/>
    <property type="match status" value="1"/>
</dbReference>
<evidence type="ECO:0000313" key="2">
    <source>
        <dbReference type="EMBL" id="SES00144.1"/>
    </source>
</evidence>
<dbReference type="OrthoDB" id="9784784at2"/>
<feature type="transmembrane region" description="Helical" evidence="1">
    <location>
        <begin position="153"/>
        <end position="174"/>
    </location>
</feature>
<keyword evidence="1" id="KW-1133">Transmembrane helix</keyword>
<feature type="transmembrane region" description="Helical" evidence="1">
    <location>
        <begin position="20"/>
        <end position="41"/>
    </location>
</feature>
<dbReference type="AlphaFoldDB" id="A0A1H9TSW1"/>
<feature type="transmembrane region" description="Helical" evidence="1">
    <location>
        <begin position="61"/>
        <end position="83"/>
    </location>
</feature>
<gene>
    <name evidence="2" type="ORF">SAMN04488559_1168</name>
</gene>
<evidence type="ECO:0000313" key="3">
    <source>
        <dbReference type="Proteomes" id="UP000198948"/>
    </source>
</evidence>
<keyword evidence="1" id="KW-0812">Transmembrane</keyword>
<dbReference type="EMBL" id="FOHA01000016">
    <property type="protein sequence ID" value="SES00144.1"/>
    <property type="molecule type" value="Genomic_DNA"/>
</dbReference>
<dbReference type="Proteomes" id="UP000198948">
    <property type="component" value="Unassembled WGS sequence"/>
</dbReference>
<name>A0A1H9TSW1_9LACT</name>
<reference evidence="2 3" key="1">
    <citation type="submission" date="2016-10" db="EMBL/GenBank/DDBJ databases">
        <authorList>
            <person name="de Groot N.N."/>
        </authorList>
    </citation>
    <scope>NUCLEOTIDE SEQUENCE [LARGE SCALE GENOMIC DNA]</scope>
    <source>
        <strain evidence="2 3">DSM 13760</strain>
    </source>
</reference>
<dbReference type="RefSeq" id="WP_092653302.1">
    <property type="nucleotide sequence ID" value="NZ_FOHA01000016.1"/>
</dbReference>
<protein>
    <submittedName>
        <fullName evidence="2">ABC-2 family transporter protein</fullName>
    </submittedName>
</protein>
<accession>A0A1H9TSW1</accession>
<sequence length="234" mass="25726">MMNIIKGEIKKVNVRGCLKMLPICMVLLLVFMYFFAGVSLAKPEEVKNNSEIGTYQFIYQMGTLLALCIFSVVSSIVNSRLIVEEYTTEKTYLLFSYPVNRKHLFLVKTIVGMVVSILLTIVGTGLTFILFHFSESLFSIVPDTFDSSLVLKLAVSLLIISVLAAMVGIFSMAIGLYKRSIAVTVSSAIVFAAVLSNMFVLDNLMVSLISVVAVCCIAVVVVYFQGNKINALEV</sequence>
<dbReference type="STRING" id="142588.SAMN04488559_1168"/>
<organism evidence="2 3">
    <name type="scientific">Isobaculum melis</name>
    <dbReference type="NCBI Taxonomy" id="142588"/>
    <lineage>
        <taxon>Bacteria</taxon>
        <taxon>Bacillati</taxon>
        <taxon>Bacillota</taxon>
        <taxon>Bacilli</taxon>
        <taxon>Lactobacillales</taxon>
        <taxon>Carnobacteriaceae</taxon>
        <taxon>Isobaculum</taxon>
    </lineage>
</organism>
<feature type="transmembrane region" description="Helical" evidence="1">
    <location>
        <begin position="205"/>
        <end position="224"/>
    </location>
</feature>
<feature type="transmembrane region" description="Helical" evidence="1">
    <location>
        <begin position="181"/>
        <end position="199"/>
    </location>
</feature>
<keyword evidence="1" id="KW-0472">Membrane</keyword>